<evidence type="ECO:0000313" key="2">
    <source>
        <dbReference type="EMBL" id="MBB6479886.1"/>
    </source>
</evidence>
<feature type="transmembrane region" description="Helical" evidence="1">
    <location>
        <begin position="41"/>
        <end position="68"/>
    </location>
</feature>
<dbReference type="EMBL" id="JACHGJ010000002">
    <property type="protein sequence ID" value="MBB6479886.1"/>
    <property type="molecule type" value="Genomic_DNA"/>
</dbReference>
<keyword evidence="1" id="KW-0472">Membrane</keyword>
<keyword evidence="1" id="KW-0812">Transmembrane</keyword>
<sequence length="155" mass="17502">MNKKRKEQIAVFLIRWWSIGAIYFLIGWGTPLGRYNSLIDLIFFLGIAIGLASTFFINPTLHMLYGIGWHRPYGSSTFAQRFVCRAKDITLGFISAIFIMAIYQGINSAAVAFFGYPSDEVFLPGEPILFGLFYALIMQLILLIISLFKKKDAGN</sequence>
<evidence type="ECO:0000313" key="3">
    <source>
        <dbReference type="Proteomes" id="UP000587760"/>
    </source>
</evidence>
<dbReference type="AlphaFoldDB" id="A0A841R7T4"/>
<protein>
    <submittedName>
        <fullName evidence="2">Uncharacterized protein</fullName>
    </submittedName>
</protein>
<keyword evidence="3" id="KW-1185">Reference proteome</keyword>
<name>A0A841R7T4_9SPIO</name>
<feature type="transmembrane region" description="Helical" evidence="1">
    <location>
        <begin position="12"/>
        <end position="29"/>
    </location>
</feature>
<dbReference type="RefSeq" id="WP_184745516.1">
    <property type="nucleotide sequence ID" value="NZ_JACHGJ010000002.1"/>
</dbReference>
<reference evidence="2 3" key="1">
    <citation type="submission" date="2020-08" db="EMBL/GenBank/DDBJ databases">
        <title>Genomic Encyclopedia of Type Strains, Phase IV (KMG-IV): sequencing the most valuable type-strain genomes for metagenomic binning, comparative biology and taxonomic classification.</title>
        <authorList>
            <person name="Goeker M."/>
        </authorList>
    </citation>
    <scope>NUCLEOTIDE SEQUENCE [LARGE SCALE GENOMIC DNA]</scope>
    <source>
        <strain evidence="2 3">DSM 2461</strain>
    </source>
</reference>
<gene>
    <name evidence="2" type="ORF">HNR50_001544</name>
</gene>
<dbReference type="Proteomes" id="UP000587760">
    <property type="component" value="Unassembled WGS sequence"/>
</dbReference>
<proteinExistence type="predicted"/>
<feature type="transmembrane region" description="Helical" evidence="1">
    <location>
        <begin position="89"/>
        <end position="116"/>
    </location>
</feature>
<feature type="transmembrane region" description="Helical" evidence="1">
    <location>
        <begin position="128"/>
        <end position="148"/>
    </location>
</feature>
<evidence type="ECO:0000256" key="1">
    <source>
        <dbReference type="SAM" id="Phobius"/>
    </source>
</evidence>
<accession>A0A841R7T4</accession>
<keyword evidence="1" id="KW-1133">Transmembrane helix</keyword>
<comment type="caution">
    <text evidence="2">The sequence shown here is derived from an EMBL/GenBank/DDBJ whole genome shotgun (WGS) entry which is preliminary data.</text>
</comment>
<organism evidence="2 3">
    <name type="scientific">Spirochaeta isovalerica</name>
    <dbReference type="NCBI Taxonomy" id="150"/>
    <lineage>
        <taxon>Bacteria</taxon>
        <taxon>Pseudomonadati</taxon>
        <taxon>Spirochaetota</taxon>
        <taxon>Spirochaetia</taxon>
        <taxon>Spirochaetales</taxon>
        <taxon>Spirochaetaceae</taxon>
        <taxon>Spirochaeta</taxon>
    </lineage>
</organism>